<evidence type="ECO:0008006" key="6">
    <source>
        <dbReference type="Google" id="ProtNLM"/>
    </source>
</evidence>
<dbReference type="GO" id="GO:0006353">
    <property type="term" value="P:DNA-templated transcription termination"/>
    <property type="evidence" value="ECO:0007669"/>
    <property type="project" value="UniProtKB-KW"/>
</dbReference>
<dbReference type="PANTHER" id="PTHR13068:SF103">
    <property type="entry name" value="MITOCHONDRIAL TRANSCRIPTION TERMINATION FACTOR FAMILY PROTEIN"/>
    <property type="match status" value="1"/>
</dbReference>
<protein>
    <recommendedName>
        <fullName evidence="6">mTERF domain-containing protein 1, mitochondrial</fullName>
    </recommendedName>
</protein>
<dbReference type="InterPro" id="IPR038538">
    <property type="entry name" value="MTERF_sf"/>
</dbReference>
<dbReference type="Proteomes" id="UP000516437">
    <property type="component" value="Chromosome 2"/>
</dbReference>
<keyword evidence="5" id="KW-1185">Reference proteome</keyword>
<comment type="similarity">
    <text evidence="1">Belongs to the mTERF family.</text>
</comment>
<keyword evidence="2" id="KW-0804">Transcription</keyword>
<dbReference type="FunFam" id="1.25.70.10:FF:000019">
    <property type="entry name" value="mTERF family protein"/>
    <property type="match status" value="1"/>
</dbReference>
<dbReference type="GO" id="GO:0003676">
    <property type="term" value="F:nucleic acid binding"/>
    <property type="evidence" value="ECO:0007669"/>
    <property type="project" value="InterPro"/>
</dbReference>
<dbReference type="OrthoDB" id="764594at2759"/>
<evidence type="ECO:0000256" key="2">
    <source>
        <dbReference type="ARBA" id="ARBA00022472"/>
    </source>
</evidence>
<dbReference type="PANTHER" id="PTHR13068">
    <property type="entry name" value="CGI-12 PROTEIN-RELATED"/>
    <property type="match status" value="1"/>
</dbReference>
<evidence type="ECO:0000256" key="1">
    <source>
        <dbReference type="ARBA" id="ARBA00007692"/>
    </source>
</evidence>
<evidence type="ECO:0000313" key="5">
    <source>
        <dbReference type="Proteomes" id="UP000516437"/>
    </source>
</evidence>
<dbReference type="InterPro" id="IPR003690">
    <property type="entry name" value="MTERF"/>
</dbReference>
<dbReference type="Pfam" id="PF02536">
    <property type="entry name" value="mTERF"/>
    <property type="match status" value="2"/>
</dbReference>
<dbReference type="EMBL" id="RXIC02000020">
    <property type="protein sequence ID" value="KAB1222145.1"/>
    <property type="molecule type" value="Genomic_DNA"/>
</dbReference>
<sequence length="680" mass="77822">MTLPSRCTLPIRQNKIHLNLNKSDRSFERQAVNSTFNEGDNEEGTRARVIQTYEDQRVGGSPEAEENFGPVCEYKTELFFLDSLFSPLAMLGTRNHKRVSIVAEMIAKLNHLVLFAPIVYEKPINKQNPSFISVKVRRFRTSRFTNNARVSGSEPEQSLNFTSRVSRLARTEAQNVLFDYLHYTRGFTFTDAEHISKNCPHFLQNLLSKIDNGEDVARSLTKFLRYHPVNEYEPFLESLGLRPSELPKLLPRRLMYLSDDHVMLENFHVLCDYGIPRSKMGKMYMGTKEIFGYEYGILAFRLRAYETLGLSRPTVIKLVSCCPSLLIGGVNSEFVKVLERLKRLGIENNWIGGFLSGKSTYNWNRMLDTVDFLDKVGYSEVQMRCLFLSNPALLFEGSGKTVYLLFCRLLKLGLSMNGLCTMFTHYPQILSCKSVKNLLHAVNFLLEIRMGIEDIASIICTHIQLLGLLTLKGPKTVCRDLKVRRDVLCEIIKEDPLKLFALASKSKIKNIEQASSHCPSKHLEKTTFLVRLGYMENSDEMTKALKQFRGRGDQLQDRFDCLVEAGLDCNVVANIVKQAPMVLNQTKDMIEKKIDCLKNYLGYPLESVEAFPAYLCYDVERIRQRLSMYVWVRERGAVKPTLSLSTLLACSDSRFVRYFVNVHPEGPAMWESMKDHPPSS</sequence>
<evidence type="ECO:0000256" key="3">
    <source>
        <dbReference type="ARBA" id="ARBA00022946"/>
    </source>
</evidence>
<organism evidence="4 5">
    <name type="scientific">Morella rubra</name>
    <name type="common">Chinese bayberry</name>
    <dbReference type="NCBI Taxonomy" id="262757"/>
    <lineage>
        <taxon>Eukaryota</taxon>
        <taxon>Viridiplantae</taxon>
        <taxon>Streptophyta</taxon>
        <taxon>Embryophyta</taxon>
        <taxon>Tracheophyta</taxon>
        <taxon>Spermatophyta</taxon>
        <taxon>Magnoliopsida</taxon>
        <taxon>eudicotyledons</taxon>
        <taxon>Gunneridae</taxon>
        <taxon>Pentapetalae</taxon>
        <taxon>rosids</taxon>
        <taxon>fabids</taxon>
        <taxon>Fagales</taxon>
        <taxon>Myricaceae</taxon>
        <taxon>Morella</taxon>
    </lineage>
</organism>
<proteinExistence type="inferred from homology"/>
<keyword evidence="2" id="KW-0806">Transcription termination</keyword>
<comment type="caution">
    <text evidence="4">The sequence shown here is derived from an EMBL/GenBank/DDBJ whole genome shotgun (WGS) entry which is preliminary data.</text>
</comment>
<reference evidence="4 5" key="1">
    <citation type="journal article" date="2019" name="Plant Biotechnol. J.">
        <title>The red bayberry genome and genetic basis of sex determination.</title>
        <authorList>
            <person name="Jia H.M."/>
            <person name="Jia H.J."/>
            <person name="Cai Q.L."/>
            <person name="Wang Y."/>
            <person name="Zhao H.B."/>
            <person name="Yang W.F."/>
            <person name="Wang G.Y."/>
            <person name="Li Y.H."/>
            <person name="Zhan D.L."/>
            <person name="Shen Y.T."/>
            <person name="Niu Q.F."/>
            <person name="Chang L."/>
            <person name="Qiu J."/>
            <person name="Zhao L."/>
            <person name="Xie H.B."/>
            <person name="Fu W.Y."/>
            <person name="Jin J."/>
            <person name="Li X.W."/>
            <person name="Jiao Y."/>
            <person name="Zhou C.C."/>
            <person name="Tu T."/>
            <person name="Chai C.Y."/>
            <person name="Gao J.L."/>
            <person name="Fan L.J."/>
            <person name="van de Weg E."/>
            <person name="Wang J.Y."/>
            <person name="Gao Z.S."/>
        </authorList>
    </citation>
    <scope>NUCLEOTIDE SEQUENCE [LARGE SCALE GENOMIC DNA]</scope>
    <source>
        <tissue evidence="4">Leaves</tissue>
    </source>
</reference>
<gene>
    <name evidence="4" type="ORF">CJ030_MR2G002677</name>
</gene>
<dbReference type="Gene3D" id="1.25.70.10">
    <property type="entry name" value="Transcription termination factor 3, mitochondrial"/>
    <property type="match status" value="2"/>
</dbReference>
<dbReference type="SMART" id="SM00733">
    <property type="entry name" value="Mterf"/>
    <property type="match status" value="4"/>
</dbReference>
<dbReference type="AlphaFoldDB" id="A0A6A1WAA2"/>
<evidence type="ECO:0000313" key="4">
    <source>
        <dbReference type="EMBL" id="KAB1222145.1"/>
    </source>
</evidence>
<name>A0A6A1WAA2_9ROSI</name>
<accession>A0A6A1WAA2</accession>
<keyword evidence="3" id="KW-0809">Transit peptide</keyword>
<keyword evidence="2" id="KW-0805">Transcription regulation</keyword>